<feature type="region of interest" description="Disordered" evidence="1">
    <location>
        <begin position="1"/>
        <end position="45"/>
    </location>
</feature>
<organism evidence="2 3">
    <name type="scientific">Castellaniella daejeonensis</name>
    <dbReference type="NCBI Taxonomy" id="659013"/>
    <lineage>
        <taxon>Bacteria</taxon>
        <taxon>Pseudomonadati</taxon>
        <taxon>Pseudomonadota</taxon>
        <taxon>Betaproteobacteria</taxon>
        <taxon>Burkholderiales</taxon>
        <taxon>Alcaligenaceae</taxon>
        <taxon>Castellaniella</taxon>
    </lineage>
</organism>
<protein>
    <submittedName>
        <fullName evidence="2">Uncharacterized protein</fullName>
    </submittedName>
</protein>
<evidence type="ECO:0000313" key="2">
    <source>
        <dbReference type="EMBL" id="GAA0231148.1"/>
    </source>
</evidence>
<gene>
    <name evidence="2" type="ORF">GCM10009125_20130</name>
</gene>
<evidence type="ECO:0000313" key="3">
    <source>
        <dbReference type="Proteomes" id="UP001501176"/>
    </source>
</evidence>
<sequence>MKSWRNARSGFPDTDPVDRGRIAQAGPPCAGPPRRRKGSSRPGAGPCRRIGYFCGPGMAGVPGGRSAGLSGTGCVARRMDARVLMVFPLWNGYIHNENMDIVFPY</sequence>
<reference evidence="3" key="1">
    <citation type="journal article" date="2019" name="Int. J. Syst. Evol. Microbiol.">
        <title>The Global Catalogue of Microorganisms (GCM) 10K type strain sequencing project: providing services to taxonomists for standard genome sequencing and annotation.</title>
        <authorList>
            <consortium name="The Broad Institute Genomics Platform"/>
            <consortium name="The Broad Institute Genome Sequencing Center for Infectious Disease"/>
            <person name="Wu L."/>
            <person name="Ma J."/>
        </authorList>
    </citation>
    <scope>NUCLEOTIDE SEQUENCE [LARGE SCALE GENOMIC DNA]</scope>
    <source>
        <strain evidence="3">JCM 16240</strain>
    </source>
</reference>
<keyword evidence="3" id="KW-1185">Reference proteome</keyword>
<dbReference type="Proteomes" id="UP001501176">
    <property type="component" value="Unassembled WGS sequence"/>
</dbReference>
<proteinExistence type="predicted"/>
<accession>A0ABP3DI21</accession>
<name>A0ABP3DI21_9BURK</name>
<evidence type="ECO:0000256" key="1">
    <source>
        <dbReference type="SAM" id="MobiDB-lite"/>
    </source>
</evidence>
<comment type="caution">
    <text evidence="2">The sequence shown here is derived from an EMBL/GenBank/DDBJ whole genome shotgun (WGS) entry which is preliminary data.</text>
</comment>
<dbReference type="EMBL" id="BAAAFN010000015">
    <property type="protein sequence ID" value="GAA0231148.1"/>
    <property type="molecule type" value="Genomic_DNA"/>
</dbReference>